<protein>
    <recommendedName>
        <fullName evidence="2">Retrovirus-related Pol polyprotein from transposon TNT 1-94</fullName>
    </recommendedName>
</protein>
<organism evidence="1">
    <name type="scientific">Vitis vinifera</name>
    <name type="common">Grape</name>
    <dbReference type="NCBI Taxonomy" id="29760"/>
    <lineage>
        <taxon>Eukaryota</taxon>
        <taxon>Viridiplantae</taxon>
        <taxon>Streptophyta</taxon>
        <taxon>Embryophyta</taxon>
        <taxon>Tracheophyta</taxon>
        <taxon>Spermatophyta</taxon>
        <taxon>Magnoliopsida</taxon>
        <taxon>eudicotyledons</taxon>
        <taxon>Gunneridae</taxon>
        <taxon>Pentapetalae</taxon>
        <taxon>rosids</taxon>
        <taxon>Vitales</taxon>
        <taxon>Vitaceae</taxon>
        <taxon>Viteae</taxon>
        <taxon>Vitis</taxon>
    </lineage>
</organism>
<reference evidence="1" key="1">
    <citation type="journal article" date="2007" name="PLoS ONE">
        <title>The first genome sequence of an elite grapevine cultivar (Pinot noir Vitis vinifera L.): coping with a highly heterozygous genome.</title>
        <authorList>
            <person name="Velasco R."/>
            <person name="Zharkikh A."/>
            <person name="Troggio M."/>
            <person name="Cartwright D.A."/>
            <person name="Cestaro A."/>
            <person name="Pruss D."/>
            <person name="Pindo M."/>
            <person name="FitzGerald L.M."/>
            <person name="Vezzulli S."/>
            <person name="Reid J."/>
            <person name="Malacarne G."/>
            <person name="Iliev D."/>
            <person name="Coppola G."/>
            <person name="Wardell B."/>
            <person name="Micheletti D."/>
            <person name="Macalma T."/>
            <person name="Facci M."/>
            <person name="Mitchell J.T."/>
            <person name="Perazzolli M."/>
            <person name="Eldredge G."/>
            <person name="Gatto P."/>
            <person name="Oyzerski R."/>
            <person name="Moretto M."/>
            <person name="Gutin N."/>
            <person name="Stefanini M."/>
            <person name="Chen Y."/>
            <person name="Segala C."/>
            <person name="Davenport C."/>
            <person name="Dematte L."/>
            <person name="Mraz A."/>
            <person name="Battilana J."/>
            <person name="Stormo K."/>
            <person name="Costa F."/>
            <person name="Tao Q."/>
            <person name="Si-Ammour A."/>
            <person name="Harkins T."/>
            <person name="Lackey A."/>
            <person name="Perbost C."/>
            <person name="Taillon B."/>
            <person name="Stella A."/>
            <person name="Solovyev V."/>
            <person name="Fawcett J.A."/>
            <person name="Sterck L."/>
            <person name="Vandepoele K."/>
            <person name="Grando S.M."/>
            <person name="Toppo S."/>
            <person name="Moser C."/>
            <person name="Lanchbury J."/>
            <person name="Bogden R."/>
            <person name="Skolnick M."/>
            <person name="Sgaramella V."/>
            <person name="Bhatnagar S.K."/>
            <person name="Fontana P."/>
            <person name="Gutin A."/>
            <person name="Van de Peer Y."/>
            <person name="Salamini F."/>
            <person name="Viola R."/>
        </authorList>
    </citation>
    <scope>NUCLEOTIDE SEQUENCE</scope>
</reference>
<dbReference type="AlphaFoldDB" id="A5AVE1"/>
<proteinExistence type="predicted"/>
<dbReference type="PANTHER" id="PTHR11439:SF467">
    <property type="entry name" value="INTEGRASE CATALYTIC DOMAIN-CONTAINING PROTEIN"/>
    <property type="match status" value="1"/>
</dbReference>
<gene>
    <name evidence="1" type="ORF">VITISV_029727</name>
</gene>
<dbReference type="EMBL" id="AM436987">
    <property type="protein sequence ID" value="CAN64941.1"/>
    <property type="molecule type" value="Genomic_DNA"/>
</dbReference>
<dbReference type="PANTHER" id="PTHR11439">
    <property type="entry name" value="GAG-POL-RELATED RETROTRANSPOSON"/>
    <property type="match status" value="1"/>
</dbReference>
<name>A5AVE1_VITVI</name>
<dbReference type="CDD" id="cd09272">
    <property type="entry name" value="RNase_HI_RT_Ty1"/>
    <property type="match status" value="1"/>
</dbReference>
<evidence type="ECO:0008006" key="2">
    <source>
        <dbReference type="Google" id="ProtNLM"/>
    </source>
</evidence>
<evidence type="ECO:0000313" key="1">
    <source>
        <dbReference type="EMBL" id="CAN64941.1"/>
    </source>
</evidence>
<sequence>MYRRTSNLEVVGYSDSDFAGCVDSRKSTSGYIFILAGGAISWRSVKQTLTATSTMETEFISCFEATSHGLWLKSFISGLRVMDSISRPLSIYIATIQLQSLWRRTTKYLAIRERVKEKKVVIKHISTELMIANPLTKGMPPLKFKDHVMNMGLSSLM</sequence>
<accession>A5AVE1</accession>